<protein>
    <submittedName>
        <fullName evidence="3">ATP-binding protein</fullName>
    </submittedName>
</protein>
<organism evidence="3 4">
    <name type="scientific">Candidatus Protoclostridium stercorigallinarum</name>
    <dbReference type="NCBI Taxonomy" id="2838741"/>
    <lineage>
        <taxon>Bacteria</taxon>
        <taxon>Bacillati</taxon>
        <taxon>Bacillota</taxon>
        <taxon>Clostridia</taxon>
        <taxon>Candidatus Protoclostridium</taxon>
    </lineage>
</organism>
<keyword evidence="3" id="KW-0547">Nucleotide-binding</keyword>
<dbReference type="Proteomes" id="UP000823990">
    <property type="component" value="Unassembled WGS sequence"/>
</dbReference>
<keyword evidence="3" id="KW-0067">ATP-binding</keyword>
<keyword evidence="1" id="KW-1133">Transmembrane helix</keyword>
<feature type="transmembrane region" description="Helical" evidence="1">
    <location>
        <begin position="63"/>
        <end position="83"/>
    </location>
</feature>
<keyword evidence="1" id="KW-0472">Membrane</keyword>
<dbReference type="AlphaFoldDB" id="A0A9D1Q0Y5"/>
<feature type="transmembrane region" description="Helical" evidence="1">
    <location>
        <begin position="90"/>
        <end position="111"/>
    </location>
</feature>
<gene>
    <name evidence="3" type="ORF">H9892_03130</name>
</gene>
<feature type="transmembrane region" description="Helical" evidence="1">
    <location>
        <begin position="6"/>
        <end position="26"/>
    </location>
</feature>
<proteinExistence type="predicted"/>
<sequence>MFRFDSPLFWYRLVFLAELMIAEGLFTFKLPRRRYFPLRLAGSVLACYVVTFLLPIAAYNAVYVSFMFVCMFCATVAGLYFCFRAPLLNIAFCAVAAYAVQHIAYEVYTFFVTALGLQAPSGPYEETGEMIFGTWTTFLYIEAYAASYGLMYLFFGSRIKSRTDLHIGNVSLLVISGVILLAAIFLNLLVTYRATEETDTVLLGVVHAYNILCCLLAVFVQFFMLGRKKMQTDLDTLRLLHEQERRHYMIFKENVDYINVKCHDLKHQIRRIARGGNVGSDVIGEIENAVMIYDADVKTGNDALDIVLTEKRLTCVKHGITFSQIADGKQLDIMTDADICSLFGNALDNAIEAVCGIEDKSARVIELTIKASRGFLSVCVRNSCAGDVIFDGDLPRSTKGDDRSHGFGMKSMKAITEKYGGELSVTAESGVFTLNMLFPLSGAREE</sequence>
<feature type="domain" description="Sensor histidine kinase NatK-like C-terminal" evidence="2">
    <location>
        <begin position="337"/>
        <end position="439"/>
    </location>
</feature>
<dbReference type="CDD" id="cd16935">
    <property type="entry name" value="HATPase_AgrC-ComD-like"/>
    <property type="match status" value="1"/>
</dbReference>
<dbReference type="Pfam" id="PF14501">
    <property type="entry name" value="HATPase_c_5"/>
    <property type="match status" value="1"/>
</dbReference>
<dbReference type="EMBL" id="DXHS01000056">
    <property type="protein sequence ID" value="HIW02309.1"/>
    <property type="molecule type" value="Genomic_DNA"/>
</dbReference>
<feature type="transmembrane region" description="Helical" evidence="1">
    <location>
        <begin position="167"/>
        <end position="189"/>
    </location>
</feature>
<feature type="transmembrane region" description="Helical" evidence="1">
    <location>
        <begin position="38"/>
        <end position="57"/>
    </location>
</feature>
<comment type="caution">
    <text evidence="3">The sequence shown here is derived from an EMBL/GenBank/DDBJ whole genome shotgun (WGS) entry which is preliminary data.</text>
</comment>
<dbReference type="GO" id="GO:0005524">
    <property type="term" value="F:ATP binding"/>
    <property type="evidence" value="ECO:0007669"/>
    <property type="project" value="UniProtKB-KW"/>
</dbReference>
<evidence type="ECO:0000313" key="3">
    <source>
        <dbReference type="EMBL" id="HIW02309.1"/>
    </source>
</evidence>
<feature type="transmembrane region" description="Helical" evidence="1">
    <location>
        <begin position="131"/>
        <end position="155"/>
    </location>
</feature>
<evidence type="ECO:0000259" key="2">
    <source>
        <dbReference type="Pfam" id="PF14501"/>
    </source>
</evidence>
<dbReference type="InterPro" id="IPR032834">
    <property type="entry name" value="NatK-like_C"/>
</dbReference>
<keyword evidence="1" id="KW-0812">Transmembrane</keyword>
<dbReference type="Gene3D" id="3.30.565.10">
    <property type="entry name" value="Histidine kinase-like ATPase, C-terminal domain"/>
    <property type="match status" value="1"/>
</dbReference>
<dbReference type="SUPFAM" id="SSF55874">
    <property type="entry name" value="ATPase domain of HSP90 chaperone/DNA topoisomerase II/histidine kinase"/>
    <property type="match status" value="1"/>
</dbReference>
<evidence type="ECO:0000313" key="4">
    <source>
        <dbReference type="Proteomes" id="UP000823990"/>
    </source>
</evidence>
<reference evidence="3" key="1">
    <citation type="journal article" date="2021" name="PeerJ">
        <title>Extensive microbial diversity within the chicken gut microbiome revealed by metagenomics and culture.</title>
        <authorList>
            <person name="Gilroy R."/>
            <person name="Ravi A."/>
            <person name="Getino M."/>
            <person name="Pursley I."/>
            <person name="Horton D.L."/>
            <person name="Alikhan N.F."/>
            <person name="Baker D."/>
            <person name="Gharbi K."/>
            <person name="Hall N."/>
            <person name="Watson M."/>
            <person name="Adriaenssens E.M."/>
            <person name="Foster-Nyarko E."/>
            <person name="Jarju S."/>
            <person name="Secka A."/>
            <person name="Antonio M."/>
            <person name="Oren A."/>
            <person name="Chaudhuri R.R."/>
            <person name="La Ragione R."/>
            <person name="Hildebrand F."/>
            <person name="Pallen M.J."/>
        </authorList>
    </citation>
    <scope>NUCLEOTIDE SEQUENCE</scope>
    <source>
        <strain evidence="3">12435</strain>
    </source>
</reference>
<evidence type="ECO:0000256" key="1">
    <source>
        <dbReference type="SAM" id="Phobius"/>
    </source>
</evidence>
<dbReference type="InterPro" id="IPR036890">
    <property type="entry name" value="HATPase_C_sf"/>
</dbReference>
<name>A0A9D1Q0Y5_9FIRM</name>
<feature type="transmembrane region" description="Helical" evidence="1">
    <location>
        <begin position="201"/>
        <end position="225"/>
    </location>
</feature>
<accession>A0A9D1Q0Y5</accession>
<reference evidence="3" key="2">
    <citation type="submission" date="2021-04" db="EMBL/GenBank/DDBJ databases">
        <authorList>
            <person name="Gilroy R."/>
        </authorList>
    </citation>
    <scope>NUCLEOTIDE SEQUENCE</scope>
    <source>
        <strain evidence="3">12435</strain>
    </source>
</reference>